<dbReference type="InterPro" id="IPR018247">
    <property type="entry name" value="EF_Hand_1_Ca_BS"/>
</dbReference>
<evidence type="ECO:0000256" key="1">
    <source>
        <dbReference type="ARBA" id="ARBA00022737"/>
    </source>
</evidence>
<dbReference type="KEGG" id="sba:Sulba_2271"/>
<feature type="region of interest" description="Disordered" evidence="3">
    <location>
        <begin position="239"/>
        <end position="268"/>
    </location>
</feature>
<evidence type="ECO:0000313" key="6">
    <source>
        <dbReference type="Proteomes" id="UP000006176"/>
    </source>
</evidence>
<dbReference type="SUPFAM" id="SSF47473">
    <property type="entry name" value="EF-hand"/>
    <property type="match status" value="2"/>
</dbReference>
<protein>
    <recommendedName>
        <fullName evidence="4">EF-hand domain-containing protein</fullName>
    </recommendedName>
</protein>
<dbReference type="SMART" id="SM00054">
    <property type="entry name" value="EFh"/>
    <property type="match status" value="4"/>
</dbReference>
<dbReference type="InterPro" id="IPR050145">
    <property type="entry name" value="Centrin_CML-like"/>
</dbReference>
<dbReference type="PROSITE" id="PS00018">
    <property type="entry name" value="EF_HAND_1"/>
    <property type="match status" value="1"/>
</dbReference>
<dbReference type="eggNOG" id="COG5126">
    <property type="taxonomic scope" value="Bacteria"/>
</dbReference>
<dbReference type="EMBL" id="CP003333">
    <property type="protein sequence ID" value="AFL69546.1"/>
    <property type="molecule type" value="Genomic_DNA"/>
</dbReference>
<keyword evidence="1" id="KW-0677">Repeat</keyword>
<dbReference type="InterPro" id="IPR011992">
    <property type="entry name" value="EF-hand-dom_pair"/>
</dbReference>
<dbReference type="InterPro" id="IPR002048">
    <property type="entry name" value="EF_hand_dom"/>
</dbReference>
<keyword evidence="6" id="KW-1185">Reference proteome</keyword>
<evidence type="ECO:0000313" key="5">
    <source>
        <dbReference type="EMBL" id="AFL69546.1"/>
    </source>
</evidence>
<dbReference type="STRING" id="760154.Sulba_2271"/>
<feature type="compositionally biased region" description="Polar residues" evidence="3">
    <location>
        <begin position="172"/>
        <end position="184"/>
    </location>
</feature>
<feature type="region of interest" description="Disordered" evidence="3">
    <location>
        <begin position="68"/>
        <end position="132"/>
    </location>
</feature>
<dbReference type="AlphaFoldDB" id="I3Y022"/>
<dbReference type="Gene3D" id="1.10.238.10">
    <property type="entry name" value="EF-hand"/>
    <property type="match status" value="2"/>
</dbReference>
<dbReference type="PROSITE" id="PS50222">
    <property type="entry name" value="EF_HAND_2"/>
    <property type="match status" value="1"/>
</dbReference>
<dbReference type="Pfam" id="PF13833">
    <property type="entry name" value="EF-hand_8"/>
    <property type="match status" value="1"/>
</dbReference>
<dbReference type="OrthoDB" id="5339489at2"/>
<dbReference type="HOGENOM" id="CLU_076603_0_0_7"/>
<evidence type="ECO:0000256" key="3">
    <source>
        <dbReference type="SAM" id="MobiDB-lite"/>
    </source>
</evidence>
<keyword evidence="2" id="KW-0106">Calcium</keyword>
<feature type="domain" description="EF-hand" evidence="4">
    <location>
        <begin position="60"/>
        <end position="95"/>
    </location>
</feature>
<dbReference type="GO" id="GO:0005509">
    <property type="term" value="F:calcium ion binding"/>
    <property type="evidence" value="ECO:0007669"/>
    <property type="project" value="InterPro"/>
</dbReference>
<dbReference type="RefSeq" id="WP_014770409.1">
    <property type="nucleotide sequence ID" value="NC_018002.1"/>
</dbReference>
<sequence>MTVGSSSLYETYLSYGNTTSSNRSSGSGFAEALLTSMDSDSSGSVDSAEFSSAALALSISDESAISSAFSSLDSDGDGTISQEELSASFSQSSSTMAAGGMPPPPPPPSNSEEDTGYTQEELTAMAEEVGSSDSNLASLLASVIENFDAADSDGDGKVTSAEAMAYQEASRESTQSTEASNVASSGAMPPPPPPPSVSSDTEEAEGYTAAELTAMANDATKTDSNLASLLESIVENFDEADTNEDGKVSSAEAQAYKESTKADSIGTEEVATASSTEDSLMSALLAQIVSRYATQSSLSSSSFSLSA</sequence>
<dbReference type="Proteomes" id="UP000006176">
    <property type="component" value="Chromosome"/>
</dbReference>
<evidence type="ECO:0000256" key="2">
    <source>
        <dbReference type="ARBA" id="ARBA00022837"/>
    </source>
</evidence>
<dbReference type="Pfam" id="PF13202">
    <property type="entry name" value="EF-hand_5"/>
    <property type="match status" value="2"/>
</dbReference>
<evidence type="ECO:0000259" key="4">
    <source>
        <dbReference type="PROSITE" id="PS50222"/>
    </source>
</evidence>
<gene>
    <name evidence="5" type="ordered locus">Sulba_2271</name>
</gene>
<reference evidence="5 6" key="1">
    <citation type="submission" date="2012-06" db="EMBL/GenBank/DDBJ databases">
        <title>Complete sequence of Sulfurospirillum barnesii SES-3.</title>
        <authorList>
            <consortium name="US DOE Joint Genome Institute"/>
            <person name="Lucas S."/>
            <person name="Han J."/>
            <person name="Lapidus A."/>
            <person name="Cheng J.-F."/>
            <person name="Goodwin L."/>
            <person name="Pitluck S."/>
            <person name="Peters L."/>
            <person name="Ovchinnikova G."/>
            <person name="Lu M."/>
            <person name="Detter J.C."/>
            <person name="Han C."/>
            <person name="Tapia R."/>
            <person name="Land M."/>
            <person name="Hauser L."/>
            <person name="Kyrpides N."/>
            <person name="Ivanova N."/>
            <person name="Pagani I."/>
            <person name="Stolz J."/>
            <person name="Arkin A."/>
            <person name="Dehal P."/>
            <person name="Oremland R."/>
            <person name="Saltikov C."/>
            <person name="Basu P."/>
            <person name="Hollibaugh J."/>
            <person name="Newman D."/>
            <person name="Stolyar S."/>
            <person name="Hazen T."/>
            <person name="Woyke T."/>
        </authorList>
    </citation>
    <scope>NUCLEOTIDE SEQUENCE [LARGE SCALE GENOMIC DNA]</scope>
    <source>
        <strain evidence="6">ATCC 700032 / DSM 10660 / SES-3</strain>
    </source>
</reference>
<accession>I3Y022</accession>
<name>I3Y022_SULBS</name>
<proteinExistence type="predicted"/>
<organism evidence="5 6">
    <name type="scientific">Sulfurospirillum barnesii (strain ATCC 700032 / DSM 10660 / SES-3)</name>
    <dbReference type="NCBI Taxonomy" id="760154"/>
    <lineage>
        <taxon>Bacteria</taxon>
        <taxon>Pseudomonadati</taxon>
        <taxon>Campylobacterota</taxon>
        <taxon>Epsilonproteobacteria</taxon>
        <taxon>Campylobacterales</taxon>
        <taxon>Sulfurospirillaceae</taxon>
        <taxon>Sulfurospirillum</taxon>
    </lineage>
</organism>
<feature type="compositionally biased region" description="Low complexity" evidence="3">
    <location>
        <begin position="81"/>
        <end position="94"/>
    </location>
</feature>
<dbReference type="PANTHER" id="PTHR23050">
    <property type="entry name" value="CALCIUM BINDING PROTEIN"/>
    <property type="match status" value="1"/>
</dbReference>
<feature type="region of interest" description="Disordered" evidence="3">
    <location>
        <begin position="149"/>
        <end position="216"/>
    </location>
</feature>
<dbReference type="PATRIC" id="fig|760154.4.peg.2274"/>